<protein>
    <submittedName>
        <fullName evidence="3">Porin family protein</fullName>
    </submittedName>
</protein>
<dbReference type="InterPro" id="IPR025665">
    <property type="entry name" value="Beta-barrel_OMP_2"/>
</dbReference>
<feature type="chain" id="PRO_5047422413" evidence="1">
    <location>
        <begin position="21"/>
        <end position="190"/>
    </location>
</feature>
<evidence type="ECO:0000313" key="3">
    <source>
        <dbReference type="EMBL" id="MFC7357352.1"/>
    </source>
</evidence>
<proteinExistence type="predicted"/>
<dbReference type="EMBL" id="JBHTBN010000002">
    <property type="protein sequence ID" value="MFC7357352.1"/>
    <property type="molecule type" value="Genomic_DNA"/>
</dbReference>
<organism evidence="3 4">
    <name type="scientific">Jejudonia soesokkakensis</name>
    <dbReference type="NCBI Taxonomy" id="1323432"/>
    <lineage>
        <taxon>Bacteria</taxon>
        <taxon>Pseudomonadati</taxon>
        <taxon>Bacteroidota</taxon>
        <taxon>Flavobacteriia</taxon>
        <taxon>Flavobacteriales</taxon>
        <taxon>Flavobacteriaceae</taxon>
        <taxon>Jejudonia</taxon>
    </lineage>
</organism>
<feature type="signal peptide" evidence="1">
    <location>
        <begin position="1"/>
        <end position="20"/>
    </location>
</feature>
<sequence length="190" mass="20524">MRKLFLLSIFIVLGCITSQAQISFGAKAGVNFASLQGDDADDIEGQTTINIGGIANIGITELLAVQPELVYSRQGFKSDENDITVFLDYLTIPVMADFTIAEGLSLQGGPQVGININSIIKDDETENEEDLDNVEGLDLGMGIGAQYRLPMGLFFQARYVAGLNNVFEDIEGESVDAKNSVISVSIGWFF</sequence>
<feature type="domain" description="Outer membrane protein beta-barrel" evidence="2">
    <location>
        <begin position="20"/>
        <end position="168"/>
    </location>
</feature>
<dbReference type="Proteomes" id="UP001596415">
    <property type="component" value="Unassembled WGS sequence"/>
</dbReference>
<dbReference type="Pfam" id="PF13568">
    <property type="entry name" value="OMP_b-brl_2"/>
    <property type="match status" value="1"/>
</dbReference>
<name>A0ABW2MR42_9FLAO</name>
<gene>
    <name evidence="3" type="ORF">ACFQO1_06615</name>
</gene>
<evidence type="ECO:0000256" key="1">
    <source>
        <dbReference type="SAM" id="SignalP"/>
    </source>
</evidence>
<keyword evidence="1" id="KW-0732">Signal</keyword>
<evidence type="ECO:0000313" key="4">
    <source>
        <dbReference type="Proteomes" id="UP001596415"/>
    </source>
</evidence>
<accession>A0ABW2MR42</accession>
<comment type="caution">
    <text evidence="3">The sequence shown here is derived from an EMBL/GenBank/DDBJ whole genome shotgun (WGS) entry which is preliminary data.</text>
</comment>
<dbReference type="RefSeq" id="WP_380217194.1">
    <property type="nucleotide sequence ID" value="NZ_JBHTBN010000002.1"/>
</dbReference>
<keyword evidence="4" id="KW-1185">Reference proteome</keyword>
<reference evidence="4" key="1">
    <citation type="journal article" date="2019" name="Int. J. Syst. Evol. Microbiol.">
        <title>The Global Catalogue of Microorganisms (GCM) 10K type strain sequencing project: providing services to taxonomists for standard genome sequencing and annotation.</title>
        <authorList>
            <consortium name="The Broad Institute Genomics Platform"/>
            <consortium name="The Broad Institute Genome Sequencing Center for Infectious Disease"/>
            <person name="Wu L."/>
            <person name="Ma J."/>
        </authorList>
    </citation>
    <scope>NUCLEOTIDE SEQUENCE [LARGE SCALE GENOMIC DNA]</scope>
    <source>
        <strain evidence="4">CGMCC 1.16306</strain>
    </source>
</reference>
<evidence type="ECO:0000259" key="2">
    <source>
        <dbReference type="Pfam" id="PF13568"/>
    </source>
</evidence>
<dbReference type="InterPro" id="IPR011250">
    <property type="entry name" value="OMP/PagP_B-barrel"/>
</dbReference>
<dbReference type="SUPFAM" id="SSF56925">
    <property type="entry name" value="OMPA-like"/>
    <property type="match status" value="1"/>
</dbReference>
<dbReference type="PROSITE" id="PS51257">
    <property type="entry name" value="PROKAR_LIPOPROTEIN"/>
    <property type="match status" value="1"/>
</dbReference>